<proteinExistence type="predicted"/>
<accession>V6M5M0</accession>
<protein>
    <submittedName>
        <fullName evidence="2">Uncharacterized protein</fullName>
    </submittedName>
</protein>
<keyword evidence="1" id="KW-1133">Transmembrane helix</keyword>
<feature type="transmembrane region" description="Helical" evidence="1">
    <location>
        <begin position="29"/>
        <end position="50"/>
    </location>
</feature>
<gene>
    <name evidence="2" type="ORF">T458_20375</name>
</gene>
<dbReference type="AlphaFoldDB" id="V6M5M0"/>
<organism evidence="2 3">
    <name type="scientific">Brevibacillus panacihumi W25</name>
    <dbReference type="NCBI Taxonomy" id="1408254"/>
    <lineage>
        <taxon>Bacteria</taxon>
        <taxon>Bacillati</taxon>
        <taxon>Bacillota</taxon>
        <taxon>Bacilli</taxon>
        <taxon>Bacillales</taxon>
        <taxon>Paenibacillaceae</taxon>
        <taxon>Brevibacillus</taxon>
    </lineage>
</organism>
<feature type="transmembrane region" description="Helical" evidence="1">
    <location>
        <begin position="57"/>
        <end position="74"/>
    </location>
</feature>
<evidence type="ECO:0000256" key="1">
    <source>
        <dbReference type="SAM" id="Phobius"/>
    </source>
</evidence>
<keyword evidence="3" id="KW-1185">Reference proteome</keyword>
<feature type="transmembrane region" description="Helical" evidence="1">
    <location>
        <begin position="86"/>
        <end position="106"/>
    </location>
</feature>
<keyword evidence="1" id="KW-0812">Transmembrane</keyword>
<dbReference type="HOGENOM" id="CLU_2080282_0_0_9"/>
<keyword evidence="1" id="KW-0472">Membrane</keyword>
<dbReference type="EMBL" id="AYJU01000017">
    <property type="protein sequence ID" value="EST53901.1"/>
    <property type="molecule type" value="Genomic_DNA"/>
</dbReference>
<dbReference type="Proteomes" id="UP000017973">
    <property type="component" value="Unassembled WGS sequence"/>
</dbReference>
<evidence type="ECO:0000313" key="2">
    <source>
        <dbReference type="EMBL" id="EST53901.1"/>
    </source>
</evidence>
<reference evidence="2 3" key="1">
    <citation type="journal article" date="2014" name="Genome Announc.">
        <title>Draft Genome Sequence of Brevibacillus panacihumi Strain W25, a Halotolerant Hydrocarbon-Degrading Bacterium.</title>
        <authorList>
            <person name="Wang X."/>
            <person name="Jin D."/>
            <person name="Zhou L."/>
            <person name="Wu L."/>
            <person name="An W."/>
            <person name="Chen Y."/>
            <person name="Zhao L."/>
        </authorList>
    </citation>
    <scope>NUCLEOTIDE SEQUENCE [LARGE SCALE GENOMIC DNA]</scope>
    <source>
        <strain evidence="2 3">W25</strain>
    </source>
</reference>
<sequence length="117" mass="14156">MLQSFVESMLELLFAQPEDSRFTIWQYIYYKYVFVFIITLVIIPILIAILKRSYKPLFFILINFACFFIPYYISTWNATSGIAYRIVLYFFIISSINLVIFIFTFLEYARKSRKFKQ</sequence>
<name>V6M5M0_9BACL</name>
<comment type="caution">
    <text evidence="2">The sequence shown here is derived from an EMBL/GenBank/DDBJ whole genome shotgun (WGS) entry which is preliminary data.</text>
</comment>
<evidence type="ECO:0000313" key="3">
    <source>
        <dbReference type="Proteomes" id="UP000017973"/>
    </source>
</evidence>